<dbReference type="HOGENOM" id="CLU_470793_0_0_6"/>
<dbReference type="CDD" id="cd22554">
    <property type="entry name" value="Slr4-like"/>
    <property type="match status" value="1"/>
</dbReference>
<evidence type="ECO:0000313" key="2">
    <source>
        <dbReference type="EMBL" id="EAR28894.1"/>
    </source>
</evidence>
<dbReference type="Pfam" id="PF19526">
    <property type="entry name" value="Slr4"/>
    <property type="match status" value="1"/>
</dbReference>
<keyword evidence="3" id="KW-1185">Reference proteome</keyword>
<comment type="caution">
    <text evidence="2">The sequence shown here is derived from an EMBL/GenBank/DDBJ whole genome shotgun (WGS) entry which is preliminary data.</text>
</comment>
<dbReference type="eggNOG" id="ENOG502ZCF7">
    <property type="taxonomic scope" value="Bacteria"/>
</dbReference>
<proteinExistence type="predicted"/>
<sequence length="579" mass="59235">MEIMFKKTLLALAITGVSVAANAAVVKTSVTATTAVLQQTAIGTAKAHAKGTALGASGVFGTAADATNSANCKALAAFYGVSLTKADGTAAHAVAADGSGGDVATFADGSGRELTTVHTTAANACLATVKPVLSTTAAKDGLEYTQATALEIKPVIVAGIGGYKAEDTLTFQFSGAKLDLTKTTAPSITVAAAGQAGAGVTFDILDITDSQIRFTVKATTPANDFVRGNGILELSNIFLDSTGLAATTSVMVNSFGTNTSGTKFDESTAATIVSLLPQYTTEVTTLLDADIDVGKDRQQFANNLTADVLAVKHTKNPTSANVLVPANTTYVVTGDFSWAYAPSVDTNKDGKLSSAELMAANVAVLAGGDDTVKSLALNATNTELTIVTNIVGAALDATNTITFNVPGYDSGKGTNPMISVQDFTVKVDTMSDKSVGSKAVNMPSLAKTAAGTWKLNGSVVVVPYVPFGPATQPILRHTNAGTQTGDITVRYMVEGVHTAWQSLAAAGIKDAKPGVRDMLGLVTDALKGEGYDSTTTGFKVALEVVTNVPSKDVFVYGGAKITAEGQDRIHLGTFKTNVN</sequence>
<keyword evidence="1" id="KW-0732">Signal</keyword>
<gene>
    <name evidence="2" type="ORF">PTD2_07619</name>
</gene>
<dbReference type="EMBL" id="AAOH01000003">
    <property type="protein sequence ID" value="EAR28894.1"/>
    <property type="molecule type" value="Genomic_DNA"/>
</dbReference>
<dbReference type="AlphaFoldDB" id="A4C8H9"/>
<reference evidence="2 3" key="1">
    <citation type="submission" date="2006-02" db="EMBL/GenBank/DDBJ databases">
        <authorList>
            <person name="Moran M.A."/>
            <person name="Kjelleberg S."/>
            <person name="Egan S."/>
            <person name="Saunders N."/>
            <person name="Thomas T."/>
            <person name="Ferriera S."/>
            <person name="Johnson J."/>
            <person name="Kravitz S."/>
            <person name="Halpern A."/>
            <person name="Remington K."/>
            <person name="Beeson K."/>
            <person name="Tran B."/>
            <person name="Rogers Y.-H."/>
            <person name="Friedman R."/>
            <person name="Venter J.C."/>
        </authorList>
    </citation>
    <scope>NUCLEOTIDE SEQUENCE [LARGE SCALE GENOMIC DNA]</scope>
    <source>
        <strain evidence="2 3">D2</strain>
    </source>
</reference>
<dbReference type="InterPro" id="IPR045689">
    <property type="entry name" value="Slr4"/>
</dbReference>
<evidence type="ECO:0000313" key="3">
    <source>
        <dbReference type="Proteomes" id="UP000006201"/>
    </source>
</evidence>
<feature type="chain" id="PRO_5002666033" description="EF-hand domain-containing protein" evidence="1">
    <location>
        <begin position="24"/>
        <end position="579"/>
    </location>
</feature>
<evidence type="ECO:0008006" key="4">
    <source>
        <dbReference type="Google" id="ProtNLM"/>
    </source>
</evidence>
<dbReference type="Proteomes" id="UP000006201">
    <property type="component" value="Unassembled WGS sequence"/>
</dbReference>
<dbReference type="STRING" id="87626.PTD2_07619"/>
<accession>A4C8H9</accession>
<feature type="signal peptide" evidence="1">
    <location>
        <begin position="1"/>
        <end position="23"/>
    </location>
</feature>
<dbReference type="InterPro" id="IPR018247">
    <property type="entry name" value="EF_Hand_1_Ca_BS"/>
</dbReference>
<evidence type="ECO:0000256" key="1">
    <source>
        <dbReference type="SAM" id="SignalP"/>
    </source>
</evidence>
<protein>
    <recommendedName>
        <fullName evidence="4">EF-hand domain-containing protein</fullName>
    </recommendedName>
</protein>
<name>A4C8H9_9GAMM</name>
<organism evidence="2 3">
    <name type="scientific">Pseudoalteromonas tunicata D2</name>
    <dbReference type="NCBI Taxonomy" id="87626"/>
    <lineage>
        <taxon>Bacteria</taxon>
        <taxon>Pseudomonadati</taxon>
        <taxon>Pseudomonadota</taxon>
        <taxon>Gammaproteobacteria</taxon>
        <taxon>Alteromonadales</taxon>
        <taxon>Pseudoalteromonadaceae</taxon>
        <taxon>Pseudoalteromonas</taxon>
    </lineage>
</organism>
<dbReference type="PROSITE" id="PS00018">
    <property type="entry name" value="EF_HAND_1"/>
    <property type="match status" value="1"/>
</dbReference>